<dbReference type="Pfam" id="PF12804">
    <property type="entry name" value="NTP_transf_3"/>
    <property type="match status" value="1"/>
</dbReference>
<dbReference type="EMBL" id="AMGM01000004">
    <property type="protein sequence ID" value="EKB50883.1"/>
    <property type="molecule type" value="Genomic_DNA"/>
</dbReference>
<dbReference type="Gene3D" id="3.90.550.10">
    <property type="entry name" value="Spore Coat Polysaccharide Biosynthesis Protein SpsA, Chain A"/>
    <property type="match status" value="1"/>
</dbReference>
<name>K1LKJ2_CECL9</name>
<evidence type="ECO:0000259" key="1">
    <source>
        <dbReference type="Pfam" id="PF12804"/>
    </source>
</evidence>
<dbReference type="InterPro" id="IPR029044">
    <property type="entry name" value="Nucleotide-diphossugar_trans"/>
</dbReference>
<gene>
    <name evidence="2" type="ORF">B879_00411</name>
</gene>
<organism evidence="2 3">
    <name type="scientific">Cecembia lonarensis (strain CCUG 58316 / KCTC 22772 / LW9)</name>
    <dbReference type="NCBI Taxonomy" id="1225176"/>
    <lineage>
        <taxon>Bacteria</taxon>
        <taxon>Pseudomonadati</taxon>
        <taxon>Bacteroidota</taxon>
        <taxon>Cytophagia</taxon>
        <taxon>Cytophagales</taxon>
        <taxon>Cyclobacteriaceae</taxon>
        <taxon>Cecembia</taxon>
    </lineage>
</organism>
<sequence length="198" mass="21798">MDKFPIGIIILAAGGSLRLGQPKQLLAYEGKTLLENAINAGRESKAIDCVVVLGGNEEVIRKQLDLKHTWVISNPDWEKGMSASLRLGLKLLITKRSLDAVLLMLVDQPFVDATLLDKMMTKWVNNGKGIVACAYQNTLGVPAIFGKEYFPELLALSDAEGAKKVIYSHPLETMAIDFPLGIVDVDTQQDYEKLLRKS</sequence>
<feature type="domain" description="MobA-like NTP transferase" evidence="1">
    <location>
        <begin position="9"/>
        <end position="169"/>
    </location>
</feature>
<comment type="caution">
    <text evidence="2">The sequence shown here is derived from an EMBL/GenBank/DDBJ whole genome shotgun (WGS) entry which is preliminary data.</text>
</comment>
<dbReference type="Proteomes" id="UP000004478">
    <property type="component" value="Unassembled WGS sequence"/>
</dbReference>
<dbReference type="InterPro" id="IPR025877">
    <property type="entry name" value="MobA-like_NTP_Trfase"/>
</dbReference>
<dbReference type="PANTHER" id="PTHR43777">
    <property type="entry name" value="MOLYBDENUM COFACTOR CYTIDYLYLTRANSFERASE"/>
    <property type="match status" value="1"/>
</dbReference>
<dbReference type="SUPFAM" id="SSF53448">
    <property type="entry name" value="Nucleotide-diphospho-sugar transferases"/>
    <property type="match status" value="1"/>
</dbReference>
<dbReference type="RefSeq" id="WP_009183460.1">
    <property type="nucleotide sequence ID" value="NZ_AMGM01000004.1"/>
</dbReference>
<dbReference type="OrthoDB" id="9779263at2"/>
<keyword evidence="3" id="KW-1185">Reference proteome</keyword>
<dbReference type="GO" id="GO:0016779">
    <property type="term" value="F:nucleotidyltransferase activity"/>
    <property type="evidence" value="ECO:0007669"/>
    <property type="project" value="UniProtKB-ARBA"/>
</dbReference>
<dbReference type="PANTHER" id="PTHR43777:SF1">
    <property type="entry name" value="MOLYBDENUM COFACTOR CYTIDYLYLTRANSFERASE"/>
    <property type="match status" value="1"/>
</dbReference>
<evidence type="ECO:0000313" key="3">
    <source>
        <dbReference type="Proteomes" id="UP000004478"/>
    </source>
</evidence>
<protein>
    <submittedName>
        <fullName evidence="2">Molybdenum hydroxylase accessory protein, YgfJ family</fullName>
    </submittedName>
</protein>
<accession>K1LKJ2</accession>
<dbReference type="CDD" id="cd04182">
    <property type="entry name" value="GT_2_like_f"/>
    <property type="match status" value="1"/>
</dbReference>
<proteinExistence type="predicted"/>
<evidence type="ECO:0000313" key="2">
    <source>
        <dbReference type="EMBL" id="EKB50883.1"/>
    </source>
</evidence>
<dbReference type="AlphaFoldDB" id="K1LKJ2"/>
<reference evidence="2 3" key="1">
    <citation type="journal article" date="2012" name="J. Bacteriol.">
        <title>Draft Genome Sequence of Cecembia lonarensis Strain LW9T, Isolated from Lonar Lake, a Haloalkaline Lake in India.</title>
        <authorList>
            <person name="Shivaji S."/>
            <person name="Ara S."/>
            <person name="Singh A."/>
            <person name="Pinnaka A.K."/>
        </authorList>
    </citation>
    <scope>NUCLEOTIDE SEQUENCE [LARGE SCALE GENOMIC DNA]</scope>
    <source>
        <strain evidence="2 3">LW9</strain>
    </source>
</reference>